<dbReference type="GO" id="GO:0005525">
    <property type="term" value="F:GTP binding"/>
    <property type="evidence" value="ECO:0007669"/>
    <property type="project" value="InterPro"/>
</dbReference>
<feature type="domain" description="G" evidence="1">
    <location>
        <begin position="25"/>
        <end position="104"/>
    </location>
</feature>
<organism evidence="2">
    <name type="scientific">Athelia psychrophila</name>
    <dbReference type="NCBI Taxonomy" id="1759441"/>
    <lineage>
        <taxon>Eukaryota</taxon>
        <taxon>Fungi</taxon>
        <taxon>Dikarya</taxon>
        <taxon>Basidiomycota</taxon>
        <taxon>Agaricomycotina</taxon>
        <taxon>Agaricomycetes</taxon>
        <taxon>Agaricomycetidae</taxon>
        <taxon>Atheliales</taxon>
        <taxon>Atheliaceae</taxon>
        <taxon>Athelia</taxon>
    </lineage>
</organism>
<reference evidence="2" key="1">
    <citation type="journal article" date="2016" name="Mol. Biol. Evol.">
        <title>Comparative Genomics of Early-Diverging Mushroom-Forming Fungi Provides Insights into the Origins of Lignocellulose Decay Capabilities.</title>
        <authorList>
            <person name="Nagy L.G."/>
            <person name="Riley R."/>
            <person name="Tritt A."/>
            <person name="Adam C."/>
            <person name="Daum C."/>
            <person name="Floudas D."/>
            <person name="Sun H."/>
            <person name="Yadav J.S."/>
            <person name="Pangilinan J."/>
            <person name="Larsson K.H."/>
            <person name="Matsuura K."/>
            <person name="Barry K."/>
            <person name="Labutti K."/>
            <person name="Kuo R."/>
            <person name="Ohm R.A."/>
            <person name="Bhattacharya S.S."/>
            <person name="Shirouzu T."/>
            <person name="Yoshinaga Y."/>
            <person name="Martin F.M."/>
            <person name="Grigoriev I.V."/>
            <person name="Hibbett D.S."/>
        </authorList>
    </citation>
    <scope>NUCLEOTIDE SEQUENCE [LARGE SCALE GENOMIC DNA]</scope>
    <source>
        <strain evidence="2">CBS 109695</strain>
    </source>
</reference>
<dbReference type="Gene3D" id="3.40.50.300">
    <property type="entry name" value="P-loop containing nucleotide triphosphate hydrolases"/>
    <property type="match status" value="1"/>
</dbReference>
<gene>
    <name evidence="2" type="ORF">FIBSPDRAFT_142700</name>
</gene>
<name>A0A166T0T2_9AGAM</name>
<dbReference type="InterPro" id="IPR006073">
    <property type="entry name" value="GTP-bd"/>
</dbReference>
<dbReference type="EMBL" id="KV417495">
    <property type="protein sequence ID" value="KZP30059.1"/>
    <property type="molecule type" value="Genomic_DNA"/>
</dbReference>
<accession>A0A166T0T2</accession>
<dbReference type="Pfam" id="PF01926">
    <property type="entry name" value="MMR_HSR1"/>
    <property type="match status" value="1"/>
</dbReference>
<proteinExistence type="predicted"/>
<evidence type="ECO:0000313" key="2">
    <source>
        <dbReference type="EMBL" id="KZP30059.1"/>
    </source>
</evidence>
<dbReference type="InterPro" id="IPR027417">
    <property type="entry name" value="P-loop_NTPase"/>
</dbReference>
<dbReference type="OrthoDB" id="391988at2759"/>
<dbReference type="SUPFAM" id="SSF52540">
    <property type="entry name" value="P-loop containing nucleoside triphosphate hydrolases"/>
    <property type="match status" value="1"/>
</dbReference>
<dbReference type="AlphaFoldDB" id="A0A166T0T2"/>
<protein>
    <recommendedName>
        <fullName evidence="1">G domain-containing protein</fullName>
    </recommendedName>
</protein>
<sequence>MESAVNDAPLQPTTTEIFAKCPQFRILVIGKSGAGKSSLINTAFRVREDEGQASVANVKAGVHDIKNEITCSANQQFVLHDSQGFEGGEAKNLAIVEEFLKSRGSSVDISEQVHAVWLCLPISIAGGRLLETGVEKFLKLKTGGKFGKMPVIAVFTKYDLLLEKANYLGSTDPGKDAEIMLRDDCIAPFKKYERKGIPYMAVSNERGHEKTLKDLIELTTDEVGKNLPEVAKIVLGVAQQISPKVKIESSIAVGKQKYWKSLGTSISFFGNKLKDCLDVIRVDVVTVWAIEDPCNYLCSDEFQALMIGLGGDLPDGRAESAGKAFVAGVSAAVGLGSMGPVLVPVAAALALAKWVYDLYEQIPDILTRLMEYIVNLVLVMQLLFLVLATSKTEISNPLIKSVIEVYRDSGVKARVHTSIKQYVAESRGLSKMGRDPAFDTVDRLLKQYCGGTEISRLKDQILSANGLAAEPSNAIEASGSTAVTP</sequence>
<evidence type="ECO:0000259" key="1">
    <source>
        <dbReference type="Pfam" id="PF01926"/>
    </source>
</evidence>